<gene>
    <name evidence="1" type="ORF">Glove_85g99</name>
</gene>
<proteinExistence type="predicted"/>
<accession>A0A397JDX6</accession>
<dbReference type="Proteomes" id="UP000266861">
    <property type="component" value="Unassembled WGS sequence"/>
</dbReference>
<reference evidence="1 2" key="1">
    <citation type="submission" date="2018-08" db="EMBL/GenBank/DDBJ databases">
        <title>Genome and evolution of the arbuscular mycorrhizal fungus Diversispora epigaea (formerly Glomus versiforme) and its bacterial endosymbionts.</title>
        <authorList>
            <person name="Sun X."/>
            <person name="Fei Z."/>
            <person name="Harrison M."/>
        </authorList>
    </citation>
    <scope>NUCLEOTIDE SEQUENCE [LARGE SCALE GENOMIC DNA]</scope>
    <source>
        <strain evidence="1 2">IT104</strain>
    </source>
</reference>
<organism evidence="1 2">
    <name type="scientific">Diversispora epigaea</name>
    <dbReference type="NCBI Taxonomy" id="1348612"/>
    <lineage>
        <taxon>Eukaryota</taxon>
        <taxon>Fungi</taxon>
        <taxon>Fungi incertae sedis</taxon>
        <taxon>Mucoromycota</taxon>
        <taxon>Glomeromycotina</taxon>
        <taxon>Glomeromycetes</taxon>
        <taxon>Diversisporales</taxon>
        <taxon>Diversisporaceae</taxon>
        <taxon>Diversispora</taxon>
    </lineage>
</organism>
<dbReference type="EMBL" id="PQFF01000081">
    <property type="protein sequence ID" value="RHZ84156.1"/>
    <property type="molecule type" value="Genomic_DNA"/>
</dbReference>
<keyword evidence="2" id="KW-1185">Reference proteome</keyword>
<evidence type="ECO:0000313" key="2">
    <source>
        <dbReference type="Proteomes" id="UP000266861"/>
    </source>
</evidence>
<name>A0A397JDX6_9GLOM</name>
<sequence length="52" mass="6049">MGHESSYDQTILDGNKFVAEEMEDLMNVTLDYCKSTGKDEDETPYYKSEGWF</sequence>
<evidence type="ECO:0000313" key="1">
    <source>
        <dbReference type="EMBL" id="RHZ84156.1"/>
    </source>
</evidence>
<dbReference type="AlphaFoldDB" id="A0A397JDX6"/>
<protein>
    <submittedName>
        <fullName evidence="1">Uncharacterized protein</fullName>
    </submittedName>
</protein>
<comment type="caution">
    <text evidence="1">The sequence shown here is derived from an EMBL/GenBank/DDBJ whole genome shotgun (WGS) entry which is preliminary data.</text>
</comment>